<organism evidence="2 3">
    <name type="scientific">Kipferlia bialata</name>
    <dbReference type="NCBI Taxonomy" id="797122"/>
    <lineage>
        <taxon>Eukaryota</taxon>
        <taxon>Metamonada</taxon>
        <taxon>Carpediemonas-like organisms</taxon>
        <taxon>Kipferlia</taxon>
    </lineage>
</organism>
<feature type="region of interest" description="Disordered" evidence="1">
    <location>
        <begin position="1"/>
        <end position="21"/>
    </location>
</feature>
<evidence type="ECO:0000313" key="2">
    <source>
        <dbReference type="EMBL" id="GIQ88419.1"/>
    </source>
</evidence>
<sequence>ESASSGSERERLLRRPDQHDRAMYTSLANSPAPDDTSLSKQKTLYMRGILLGYVALVQHIARDFHASVESALSAIDCYHALYRDWSTHLAAERERDGVSVSTPLEAATASMSPRQREQKAERDKEREREREKEDAAAYPWVSESVFPWLVLGDTLKALASKQVVPGIAGQEQDMPLNTLQRLIDSAPAPLFCPRPARGLAASLQVYQIALSINPSIASRIGRGFVARR</sequence>
<proteinExistence type="predicted"/>
<protein>
    <submittedName>
        <fullName evidence="2">Uncharacterized protein</fullName>
    </submittedName>
</protein>
<name>A0A9K3D3K4_9EUKA</name>
<feature type="region of interest" description="Disordered" evidence="1">
    <location>
        <begin position="93"/>
        <end position="134"/>
    </location>
</feature>
<feature type="non-terminal residue" evidence="2">
    <location>
        <position position="1"/>
    </location>
</feature>
<dbReference type="AlphaFoldDB" id="A0A9K3D3K4"/>
<reference evidence="2 3" key="1">
    <citation type="journal article" date="2018" name="PLoS ONE">
        <title>The draft genome of Kipferlia bialata reveals reductive genome evolution in fornicate parasites.</title>
        <authorList>
            <person name="Tanifuji G."/>
            <person name="Takabayashi S."/>
            <person name="Kume K."/>
            <person name="Takagi M."/>
            <person name="Nakayama T."/>
            <person name="Kamikawa R."/>
            <person name="Inagaki Y."/>
            <person name="Hashimoto T."/>
        </authorList>
    </citation>
    <scope>NUCLEOTIDE SEQUENCE [LARGE SCALE GENOMIC DNA]</scope>
    <source>
        <strain evidence="2">NY0173</strain>
    </source>
</reference>
<dbReference type="EMBL" id="BDIP01004056">
    <property type="protein sequence ID" value="GIQ88419.1"/>
    <property type="molecule type" value="Genomic_DNA"/>
</dbReference>
<dbReference type="Proteomes" id="UP000265618">
    <property type="component" value="Unassembled WGS sequence"/>
</dbReference>
<gene>
    <name evidence="2" type="ORF">KIPB_010665</name>
</gene>
<feature type="compositionally biased region" description="Basic and acidic residues" evidence="1">
    <location>
        <begin position="7"/>
        <end position="21"/>
    </location>
</feature>
<evidence type="ECO:0000313" key="3">
    <source>
        <dbReference type="Proteomes" id="UP000265618"/>
    </source>
</evidence>
<keyword evidence="3" id="KW-1185">Reference proteome</keyword>
<comment type="caution">
    <text evidence="2">The sequence shown here is derived from an EMBL/GenBank/DDBJ whole genome shotgun (WGS) entry which is preliminary data.</text>
</comment>
<evidence type="ECO:0000256" key="1">
    <source>
        <dbReference type="SAM" id="MobiDB-lite"/>
    </source>
</evidence>
<feature type="compositionally biased region" description="Basic and acidic residues" evidence="1">
    <location>
        <begin position="114"/>
        <end position="134"/>
    </location>
</feature>
<accession>A0A9K3D3K4</accession>
<feature type="non-terminal residue" evidence="2">
    <location>
        <position position="228"/>
    </location>
</feature>